<evidence type="ECO:0000256" key="1">
    <source>
        <dbReference type="SAM" id="MobiDB-lite"/>
    </source>
</evidence>
<dbReference type="EMBL" id="FTMH01000012">
    <property type="protein sequence ID" value="SIQ36377.1"/>
    <property type="molecule type" value="Genomic_DNA"/>
</dbReference>
<dbReference type="Proteomes" id="UP000185547">
    <property type="component" value="Unassembled WGS sequence"/>
</dbReference>
<evidence type="ECO:0000313" key="2">
    <source>
        <dbReference type="EMBL" id="SIQ36377.1"/>
    </source>
</evidence>
<accession>A0A9X8R4M4</accession>
<dbReference type="CDD" id="cd11586">
    <property type="entry name" value="VbhA_like"/>
    <property type="match status" value="1"/>
</dbReference>
<evidence type="ECO:0008006" key="4">
    <source>
        <dbReference type="Google" id="ProtNLM"/>
    </source>
</evidence>
<comment type="caution">
    <text evidence="2">The sequence shown here is derived from an EMBL/GenBank/DDBJ whole genome shotgun (WGS) entry which is preliminary data.</text>
</comment>
<sequence length="97" mass="10523">MLSKAELADPQGSASTPERVKFCTMTDPRSEDQKVAAVNASMVMAGQPLSAEDETLLRRQFRGEVSADEAVLLVLEREGLGDSPRAHELRRRIAGVA</sequence>
<dbReference type="InterPro" id="IPR033788">
    <property type="entry name" value="VbhA-like"/>
</dbReference>
<keyword evidence="3" id="KW-1185">Reference proteome</keyword>
<proteinExistence type="predicted"/>
<reference evidence="2 3" key="1">
    <citation type="submission" date="2017-01" db="EMBL/GenBank/DDBJ databases">
        <authorList>
            <person name="Varghese N."/>
            <person name="Submissions S."/>
        </authorList>
    </citation>
    <scope>NUCLEOTIDE SEQUENCE [LARGE SCALE GENOMIC DNA]</scope>
    <source>
        <strain evidence="2 3">DSM 44280</strain>
    </source>
</reference>
<organism evidence="2 3">
    <name type="scientific">Corynebacterium afermentans</name>
    <dbReference type="NCBI Taxonomy" id="38286"/>
    <lineage>
        <taxon>Bacteria</taxon>
        <taxon>Bacillati</taxon>
        <taxon>Actinomycetota</taxon>
        <taxon>Actinomycetes</taxon>
        <taxon>Mycobacteriales</taxon>
        <taxon>Corynebacteriaceae</taxon>
        <taxon>Corynebacterium</taxon>
    </lineage>
</organism>
<gene>
    <name evidence="2" type="ORF">SAMN05421802_11244</name>
</gene>
<dbReference type="AlphaFoldDB" id="A0A9X8R4M4"/>
<feature type="region of interest" description="Disordered" evidence="1">
    <location>
        <begin position="1"/>
        <end position="20"/>
    </location>
</feature>
<name>A0A9X8R4M4_9CORY</name>
<evidence type="ECO:0000313" key="3">
    <source>
        <dbReference type="Proteomes" id="UP000185547"/>
    </source>
</evidence>
<protein>
    <recommendedName>
        <fullName evidence="4">Antitoxin VbhA domain-containing protein</fullName>
    </recommendedName>
</protein>